<sequence length="456" mass="48581">MHATFLALLAVCAASGSCEAPNVAQDAAAFALAYGYPLLAFEKFARPQIQTSGVNQIRHARALSTAANTSVVTPNVDTLYSTAILDLSHDAVSIEPGKKITQGQESFDIPSEQFVLFSFYDPFGDNFANAGTGHPNNGKSWVVRQKPANVSSYGIQSSGQGQYFVNSPSAYTILLIRWLVNATNLDLVHTLQDQILVTNTSQAAGNQYPWLSSIQGVDKSKSPAANVLDLLAQYAPASNPTIASDTDTVRQKLRAAGVLSGNTTSVTLQSGVNIDKANQTALAAATSATLHATESVGNGWGTIQLNKTGNFGTDYNLRASIAAAGYLMLTAPDAIYPTWRNASDKSNSSSNIILSQGEALLYTFSAKPPLAQTGFWSLTLYDSDNFLVANERNVYGVGDRSNLTYADGTLIYAWRLRLTGRPTGYLHQRQAWGSMSCSGGTGRKGSCLVADMSTRA</sequence>
<proteinExistence type="predicted"/>
<gene>
    <name evidence="4" type="ORF">LMH87_005095</name>
</gene>
<dbReference type="EMBL" id="JAJHUN010000001">
    <property type="protein sequence ID" value="KAJ4163360.1"/>
    <property type="molecule type" value="Genomic_DNA"/>
</dbReference>
<evidence type="ECO:0000313" key="4">
    <source>
        <dbReference type="EMBL" id="KAJ4163360.1"/>
    </source>
</evidence>
<feature type="signal peptide" evidence="1">
    <location>
        <begin position="1"/>
        <end position="20"/>
    </location>
</feature>
<dbReference type="Gene3D" id="2.60.40.1610">
    <property type="entry name" value="Domain of unknown function DUF1254"/>
    <property type="match status" value="1"/>
</dbReference>
<evidence type="ECO:0000259" key="3">
    <source>
        <dbReference type="Pfam" id="PF06863"/>
    </source>
</evidence>
<dbReference type="InterPro" id="IPR010679">
    <property type="entry name" value="DUF1254"/>
</dbReference>
<dbReference type="InterPro" id="IPR037049">
    <property type="entry name" value="DUF1214_C_sf"/>
</dbReference>
<reference evidence="4" key="1">
    <citation type="journal article" date="2023" name="Access Microbiol">
        <title>De-novo genome assembly for Akanthomyces muscarius, a biocontrol agent of insect agricultural pests.</title>
        <authorList>
            <person name="Erdos Z."/>
            <person name="Studholme D.J."/>
            <person name="Raymond B."/>
            <person name="Sharma M."/>
        </authorList>
    </citation>
    <scope>NUCLEOTIDE SEQUENCE</scope>
    <source>
        <strain evidence="4">Ve6</strain>
    </source>
</reference>
<evidence type="ECO:0000259" key="2">
    <source>
        <dbReference type="Pfam" id="PF06742"/>
    </source>
</evidence>
<organism evidence="4 5">
    <name type="scientific">Akanthomyces muscarius</name>
    <name type="common">Entomopathogenic fungus</name>
    <name type="synonym">Lecanicillium muscarium</name>
    <dbReference type="NCBI Taxonomy" id="2231603"/>
    <lineage>
        <taxon>Eukaryota</taxon>
        <taxon>Fungi</taxon>
        <taxon>Dikarya</taxon>
        <taxon>Ascomycota</taxon>
        <taxon>Pezizomycotina</taxon>
        <taxon>Sordariomycetes</taxon>
        <taxon>Hypocreomycetidae</taxon>
        <taxon>Hypocreales</taxon>
        <taxon>Cordycipitaceae</taxon>
        <taxon>Akanthomyces</taxon>
    </lineage>
</organism>
<dbReference type="InterPro" id="IPR037050">
    <property type="entry name" value="DUF1254_sf"/>
</dbReference>
<dbReference type="InterPro" id="IPR010621">
    <property type="entry name" value="DUF1214"/>
</dbReference>
<dbReference type="Proteomes" id="UP001144673">
    <property type="component" value="Chromosome 1"/>
</dbReference>
<dbReference type="Pfam" id="PF06742">
    <property type="entry name" value="DUF1214"/>
    <property type="match status" value="1"/>
</dbReference>
<comment type="caution">
    <text evidence="4">The sequence shown here is derived from an EMBL/GenBank/DDBJ whole genome shotgun (WGS) entry which is preliminary data.</text>
</comment>
<feature type="chain" id="PRO_5040956035" evidence="1">
    <location>
        <begin position="21"/>
        <end position="456"/>
    </location>
</feature>
<accession>A0A9W8URJ0</accession>
<dbReference type="AlphaFoldDB" id="A0A9W8URJ0"/>
<keyword evidence="5" id="KW-1185">Reference proteome</keyword>
<dbReference type="Gene3D" id="2.60.120.600">
    <property type="entry name" value="Domain of unknown function DUF1214, C-terminal domain"/>
    <property type="match status" value="1"/>
</dbReference>
<name>A0A9W8URJ0_AKAMU</name>
<feature type="domain" description="DUF1214" evidence="2">
    <location>
        <begin position="362"/>
        <end position="410"/>
    </location>
</feature>
<evidence type="ECO:0000313" key="5">
    <source>
        <dbReference type="Proteomes" id="UP001144673"/>
    </source>
</evidence>
<protein>
    <submittedName>
        <fullName evidence="4">Uncharacterized protein</fullName>
    </submittedName>
</protein>
<feature type="domain" description="DUF1254" evidence="3">
    <location>
        <begin position="54"/>
        <end position="198"/>
    </location>
</feature>
<dbReference type="SUPFAM" id="SSF160935">
    <property type="entry name" value="VPA0735-like"/>
    <property type="match status" value="1"/>
</dbReference>
<keyword evidence="1" id="KW-0732">Signal</keyword>
<evidence type="ECO:0000256" key="1">
    <source>
        <dbReference type="SAM" id="SignalP"/>
    </source>
</evidence>
<dbReference type="RefSeq" id="XP_056058275.1">
    <property type="nucleotide sequence ID" value="XM_056202750.1"/>
</dbReference>
<dbReference type="PANTHER" id="PTHR36509">
    <property type="entry name" value="BLL3101 PROTEIN"/>
    <property type="match status" value="1"/>
</dbReference>
<dbReference type="Pfam" id="PF06863">
    <property type="entry name" value="DUF1254"/>
    <property type="match status" value="1"/>
</dbReference>
<dbReference type="KEGG" id="amus:LMH87_005095"/>
<dbReference type="PANTHER" id="PTHR36509:SF2">
    <property type="entry name" value="BLL3101 PROTEIN"/>
    <property type="match status" value="1"/>
</dbReference>
<dbReference type="GeneID" id="80892254"/>